<dbReference type="Proteomes" id="UP000826793">
    <property type="component" value="Unassembled WGS sequence"/>
</dbReference>
<accession>A0A9D2SG88</accession>
<proteinExistence type="predicted"/>
<sequence length="143" mass="16025">MLRREGLGGFLRTLQELAQAVEGAVQGLLKRVRLDTFDLYICLGGKEDAAAAAVLYGQVCAAVYSACGAIFHWRPGKARRVSVDLQYQTEEHQVDFSGKASIRLLFLLQEGIILLWKALPFFRKLQANQTERISQTRKQGEVK</sequence>
<dbReference type="AlphaFoldDB" id="A0A9D2SG88"/>
<evidence type="ECO:0000313" key="1">
    <source>
        <dbReference type="EMBL" id="HJB98207.1"/>
    </source>
</evidence>
<dbReference type="EMBL" id="DWXG01000049">
    <property type="protein sequence ID" value="HJB98207.1"/>
    <property type="molecule type" value="Genomic_DNA"/>
</dbReference>
<name>A0A9D2SG88_9FIRM</name>
<protein>
    <submittedName>
        <fullName evidence="1">Uncharacterized protein</fullName>
    </submittedName>
</protein>
<gene>
    <name evidence="1" type="ORF">H9710_06470</name>
</gene>
<reference evidence="1" key="2">
    <citation type="submission" date="2021-04" db="EMBL/GenBank/DDBJ databases">
        <authorList>
            <person name="Gilroy R."/>
        </authorList>
    </citation>
    <scope>NUCLEOTIDE SEQUENCE</scope>
    <source>
        <strain evidence="1">CHK185-1770</strain>
    </source>
</reference>
<comment type="caution">
    <text evidence="1">The sequence shown here is derived from an EMBL/GenBank/DDBJ whole genome shotgun (WGS) entry which is preliminary data.</text>
</comment>
<evidence type="ECO:0000313" key="2">
    <source>
        <dbReference type="Proteomes" id="UP000826793"/>
    </source>
</evidence>
<reference evidence="1" key="1">
    <citation type="journal article" date="2021" name="PeerJ">
        <title>Extensive microbial diversity within the chicken gut microbiome revealed by metagenomics and culture.</title>
        <authorList>
            <person name="Gilroy R."/>
            <person name="Ravi A."/>
            <person name="Getino M."/>
            <person name="Pursley I."/>
            <person name="Horton D.L."/>
            <person name="Alikhan N.F."/>
            <person name="Baker D."/>
            <person name="Gharbi K."/>
            <person name="Hall N."/>
            <person name="Watson M."/>
            <person name="Adriaenssens E.M."/>
            <person name="Foster-Nyarko E."/>
            <person name="Jarju S."/>
            <person name="Secka A."/>
            <person name="Antonio M."/>
            <person name="Oren A."/>
            <person name="Chaudhuri R.R."/>
            <person name="La Ragione R."/>
            <person name="Hildebrand F."/>
            <person name="Pallen M.J."/>
        </authorList>
    </citation>
    <scope>NUCLEOTIDE SEQUENCE</scope>
    <source>
        <strain evidence="1">CHK185-1770</strain>
    </source>
</reference>
<organism evidence="1 2">
    <name type="scientific">Candidatus Acutalibacter pullicola</name>
    <dbReference type="NCBI Taxonomy" id="2838417"/>
    <lineage>
        <taxon>Bacteria</taxon>
        <taxon>Bacillati</taxon>
        <taxon>Bacillota</taxon>
        <taxon>Clostridia</taxon>
        <taxon>Eubacteriales</taxon>
        <taxon>Acutalibacteraceae</taxon>
        <taxon>Acutalibacter</taxon>
    </lineage>
</organism>